<feature type="region of interest" description="Disordered" evidence="1">
    <location>
        <begin position="57"/>
        <end position="105"/>
    </location>
</feature>
<reference evidence="2" key="2">
    <citation type="submission" date="2018-05" db="EMBL/GenBank/DDBJ databases">
        <title>OmerRS3 (Oryza meridionalis Reference Sequence Version 3).</title>
        <authorList>
            <person name="Zhang J."/>
            <person name="Kudrna D."/>
            <person name="Lee S."/>
            <person name="Talag J."/>
            <person name="Welchert J."/>
            <person name="Wing R.A."/>
        </authorList>
    </citation>
    <scope>NUCLEOTIDE SEQUENCE [LARGE SCALE GENOMIC DNA]</scope>
    <source>
        <strain evidence="2">cv. OR44</strain>
    </source>
</reference>
<dbReference type="HOGENOM" id="CLU_1621632_0_0_1"/>
<accession>A0A0E0DZR4</accession>
<dbReference type="AlphaFoldDB" id="A0A0E0DZR4"/>
<dbReference type="Proteomes" id="UP000008021">
    <property type="component" value="Chromosome 6"/>
</dbReference>
<proteinExistence type="predicted"/>
<keyword evidence="3" id="KW-1185">Reference proteome</keyword>
<evidence type="ECO:0000313" key="2">
    <source>
        <dbReference type="EnsemblPlants" id="OMERI06G10630.1"/>
    </source>
</evidence>
<sequence>MSTCRVMWWCENGANNVHEDQELNCMWSAARTTASRTNPTFAALALRFAVRVELAGHHAAPEQHSRPSPSHGRGVDLGNVHVKRRDGAASAAARSSAGEPSLLSASSRLASDRAALSRSAAMVHPAKHAPPARLLLDALRAASEKIAVPRIAPSHAAPPPPQAQ</sequence>
<evidence type="ECO:0000313" key="3">
    <source>
        <dbReference type="Proteomes" id="UP000008021"/>
    </source>
</evidence>
<name>A0A0E0DZR4_9ORYZ</name>
<evidence type="ECO:0000256" key="1">
    <source>
        <dbReference type="SAM" id="MobiDB-lite"/>
    </source>
</evidence>
<protein>
    <submittedName>
        <fullName evidence="2">Uncharacterized protein</fullName>
    </submittedName>
</protein>
<dbReference type="EnsemblPlants" id="OMERI06G10630.1">
    <property type="protein sequence ID" value="OMERI06G10630.1"/>
    <property type="gene ID" value="OMERI06G10630"/>
</dbReference>
<dbReference type="Gramene" id="OMERI06G10630.1">
    <property type="protein sequence ID" value="OMERI06G10630.1"/>
    <property type="gene ID" value="OMERI06G10630"/>
</dbReference>
<feature type="compositionally biased region" description="Low complexity" evidence="1">
    <location>
        <begin position="88"/>
        <end position="105"/>
    </location>
</feature>
<reference evidence="2" key="1">
    <citation type="submission" date="2015-04" db="UniProtKB">
        <authorList>
            <consortium name="EnsemblPlants"/>
        </authorList>
    </citation>
    <scope>IDENTIFICATION</scope>
</reference>
<organism evidence="2">
    <name type="scientific">Oryza meridionalis</name>
    <dbReference type="NCBI Taxonomy" id="40149"/>
    <lineage>
        <taxon>Eukaryota</taxon>
        <taxon>Viridiplantae</taxon>
        <taxon>Streptophyta</taxon>
        <taxon>Embryophyta</taxon>
        <taxon>Tracheophyta</taxon>
        <taxon>Spermatophyta</taxon>
        <taxon>Magnoliopsida</taxon>
        <taxon>Liliopsida</taxon>
        <taxon>Poales</taxon>
        <taxon>Poaceae</taxon>
        <taxon>BOP clade</taxon>
        <taxon>Oryzoideae</taxon>
        <taxon>Oryzeae</taxon>
        <taxon>Oryzinae</taxon>
        <taxon>Oryza</taxon>
    </lineage>
</organism>